<name>A0ABN9VK91_9DINO</name>
<reference evidence="3" key="1">
    <citation type="submission" date="2023-10" db="EMBL/GenBank/DDBJ databases">
        <authorList>
            <person name="Chen Y."/>
            <person name="Shah S."/>
            <person name="Dougan E. K."/>
            <person name="Thang M."/>
            <person name="Chan C."/>
        </authorList>
    </citation>
    <scope>NUCLEOTIDE SEQUENCE [LARGE SCALE GENOMIC DNA]</scope>
</reference>
<dbReference type="CDD" id="cd02440">
    <property type="entry name" value="AdoMet_MTases"/>
    <property type="match status" value="1"/>
</dbReference>
<dbReference type="SUPFAM" id="SSF53335">
    <property type="entry name" value="S-adenosyl-L-methionine-dependent methyltransferases"/>
    <property type="match status" value="1"/>
</dbReference>
<dbReference type="Gene3D" id="3.40.50.150">
    <property type="entry name" value="Vaccinia Virus protein VP39"/>
    <property type="match status" value="1"/>
</dbReference>
<dbReference type="EMBL" id="CAUYUJ010017146">
    <property type="protein sequence ID" value="CAK0872192.1"/>
    <property type="molecule type" value="Genomic_DNA"/>
</dbReference>
<dbReference type="Pfam" id="PF08241">
    <property type="entry name" value="Methyltransf_11"/>
    <property type="match status" value="1"/>
</dbReference>
<protein>
    <recommendedName>
        <fullName evidence="2">Methyltransferase type 11 domain-containing protein</fullName>
    </recommendedName>
</protein>
<evidence type="ECO:0000259" key="2">
    <source>
        <dbReference type="Pfam" id="PF08241"/>
    </source>
</evidence>
<dbReference type="InterPro" id="IPR029063">
    <property type="entry name" value="SAM-dependent_MTases_sf"/>
</dbReference>
<comment type="caution">
    <text evidence="3">The sequence shown here is derived from an EMBL/GenBank/DDBJ whole genome shotgun (WGS) entry which is preliminary data.</text>
</comment>
<evidence type="ECO:0000313" key="4">
    <source>
        <dbReference type="Proteomes" id="UP001189429"/>
    </source>
</evidence>
<accession>A0ABN9VK91</accession>
<sequence length="318" mass="34869">MTETHIGTGTEHSKYNVVYEKATPEIYDQWAKDGYNEQAGRFSRGSLKSVSSKCQQHLAHTSLKVVKTLDAGCGTGNVAEVCNEDLANKKCSFRYDWWGLDFSEAMLEVARQKHSLFTNLVQGDLKKTLPYKDDFFDLVVSAGTFLQGHVGSEAVPELCRILKPNGYMIFTVRPQLFQDTREAWFSQLSKGGMTIVGVDMMPYAEGMEAPVISCIKGPMKMTVSNNKGASIYMKAARDLFMGMGSEDLEDGRTAMEAKPPVKELLISGLGQAIPVATATAARVEADGLGRIAKIETCYSVMPSGRSCAQIQVTVERAM</sequence>
<dbReference type="SUPFAM" id="SSF82704">
    <property type="entry name" value="AlbA-like"/>
    <property type="match status" value="1"/>
</dbReference>
<feature type="domain" description="Methyltransferase type 11" evidence="2">
    <location>
        <begin position="69"/>
        <end position="170"/>
    </location>
</feature>
<keyword evidence="1" id="KW-0694">RNA-binding</keyword>
<dbReference type="PANTHER" id="PTHR43591">
    <property type="entry name" value="METHYLTRANSFERASE"/>
    <property type="match status" value="1"/>
</dbReference>
<evidence type="ECO:0000256" key="1">
    <source>
        <dbReference type="ARBA" id="ARBA00022884"/>
    </source>
</evidence>
<proteinExistence type="predicted"/>
<organism evidence="3 4">
    <name type="scientific">Prorocentrum cordatum</name>
    <dbReference type="NCBI Taxonomy" id="2364126"/>
    <lineage>
        <taxon>Eukaryota</taxon>
        <taxon>Sar</taxon>
        <taxon>Alveolata</taxon>
        <taxon>Dinophyceae</taxon>
        <taxon>Prorocentrales</taxon>
        <taxon>Prorocentraceae</taxon>
        <taxon>Prorocentrum</taxon>
    </lineage>
</organism>
<dbReference type="PANTHER" id="PTHR43591:SF110">
    <property type="entry name" value="RHODANESE DOMAIN-CONTAINING PROTEIN"/>
    <property type="match status" value="1"/>
</dbReference>
<keyword evidence="4" id="KW-1185">Reference proteome</keyword>
<dbReference type="Proteomes" id="UP001189429">
    <property type="component" value="Unassembled WGS sequence"/>
</dbReference>
<evidence type="ECO:0000313" key="3">
    <source>
        <dbReference type="EMBL" id="CAK0872192.1"/>
    </source>
</evidence>
<dbReference type="InterPro" id="IPR013216">
    <property type="entry name" value="Methyltransf_11"/>
</dbReference>
<gene>
    <name evidence="3" type="ORF">PCOR1329_LOCUS57734</name>
</gene>
<dbReference type="InterPro" id="IPR036882">
    <property type="entry name" value="Alba-like_dom_sf"/>
</dbReference>